<feature type="region of interest" description="Disordered" evidence="7">
    <location>
        <begin position="304"/>
        <end position="339"/>
    </location>
</feature>
<dbReference type="GO" id="GO:0003723">
    <property type="term" value="F:RNA binding"/>
    <property type="evidence" value="ECO:0007669"/>
    <property type="project" value="InterPro"/>
</dbReference>
<dbReference type="GO" id="GO:0005686">
    <property type="term" value="C:U2 snRNP"/>
    <property type="evidence" value="ECO:0007669"/>
    <property type="project" value="TreeGrafter"/>
</dbReference>
<protein>
    <recommendedName>
        <fullName evidence="8">SURP motif domain-containing protein</fullName>
    </recommendedName>
</protein>
<dbReference type="AlphaFoldDB" id="A0A9P8NYS6"/>
<evidence type="ECO:0000256" key="5">
    <source>
        <dbReference type="ARBA" id="ARBA00023187"/>
    </source>
</evidence>
<dbReference type="GeneID" id="70238135"/>
<keyword evidence="2" id="KW-0507">mRNA processing</keyword>
<keyword evidence="6" id="KW-0539">Nucleus</keyword>
<dbReference type="InterPro" id="IPR045146">
    <property type="entry name" value="SF3A1"/>
</dbReference>
<evidence type="ECO:0000259" key="8">
    <source>
        <dbReference type="PROSITE" id="PS50128"/>
    </source>
</evidence>
<evidence type="ECO:0000256" key="4">
    <source>
        <dbReference type="ARBA" id="ARBA00022737"/>
    </source>
</evidence>
<proteinExistence type="predicted"/>
<dbReference type="GO" id="GO:0045292">
    <property type="term" value="P:mRNA cis splicing, via spliceosome"/>
    <property type="evidence" value="ECO:0007669"/>
    <property type="project" value="InterPro"/>
</dbReference>
<dbReference type="RefSeq" id="XP_046059094.1">
    <property type="nucleotide sequence ID" value="XM_046207430.1"/>
</dbReference>
<evidence type="ECO:0000313" key="10">
    <source>
        <dbReference type="Proteomes" id="UP000769157"/>
    </source>
</evidence>
<sequence>MAFVVLSNIVHFETVIVAPGDKLERAIQRTAELYGILDEEEKASFEFLVAHKLVDVVHGHEAAVTAADEEMVHHVESHHKVCSEPEALETRLAKKEEGNSKFSFLHPNDKYHGYYKNLLTELREGTVSAQEGDPVPEAHELRFIVDPGKVSALDLDMMKLAAQFVAVNGDSFIEQLEKHVSSDKKQSLQFEFLRPSHSLHKVFERYLGSYRLILEEEGQIKQELDGFSTTRFLDRCYVRAGKMAEAKEEESRQKQRLEKEQLEFASIDWQDFVVVETIEFSEVDEVAQLGVPLDRGELEYRSLVDKGEEAEEEEEEEDEEEEIPTYDEQKPSTPDTPTVTVRQGMKIRSAGESRLKRKREETKYSVDAKSGERQVVCPLTGQLIPESRFGQHLSILLRDPNNQSLDLWSLGVLLLTLNNLSSNDELSDIILLGQTVELSDVVGSLRTQSLWNLSIGQTLDLLLTLLNNNKGQDSKVVTNNTASDRLSLSLSGSSWSVTGDILGQEQFNSVWDHHTLLHWETLLVVTTSDLEDVALELIAHGISLDLLAHSFFEESSQFVFIFDVNTLLSTVGWVSDVQLHG</sequence>
<evidence type="ECO:0000256" key="2">
    <source>
        <dbReference type="ARBA" id="ARBA00022664"/>
    </source>
</evidence>
<reference evidence="9" key="2">
    <citation type="submission" date="2021-01" db="EMBL/GenBank/DDBJ databases">
        <authorList>
            <person name="Schikora-Tamarit M.A."/>
        </authorList>
    </citation>
    <scope>NUCLEOTIDE SEQUENCE</scope>
    <source>
        <strain evidence="9">CBS6075</strain>
    </source>
</reference>
<keyword evidence="10" id="KW-1185">Reference proteome</keyword>
<evidence type="ECO:0000256" key="6">
    <source>
        <dbReference type="ARBA" id="ARBA00023242"/>
    </source>
</evidence>
<gene>
    <name evidence="9" type="ORF">OGAPHI_006171</name>
</gene>
<dbReference type="EMBL" id="JAEUBE010000414">
    <property type="protein sequence ID" value="KAH3661990.1"/>
    <property type="molecule type" value="Genomic_DNA"/>
</dbReference>
<dbReference type="InterPro" id="IPR022030">
    <property type="entry name" value="SF3A1_dom"/>
</dbReference>
<dbReference type="GO" id="GO:0071004">
    <property type="term" value="C:U2-type prespliceosome"/>
    <property type="evidence" value="ECO:0007669"/>
    <property type="project" value="TreeGrafter"/>
</dbReference>
<dbReference type="Pfam" id="PF12230">
    <property type="entry name" value="PRP21_like_P"/>
    <property type="match status" value="1"/>
</dbReference>
<organism evidence="9 10">
    <name type="scientific">Ogataea philodendri</name>
    <dbReference type="NCBI Taxonomy" id="1378263"/>
    <lineage>
        <taxon>Eukaryota</taxon>
        <taxon>Fungi</taxon>
        <taxon>Dikarya</taxon>
        <taxon>Ascomycota</taxon>
        <taxon>Saccharomycotina</taxon>
        <taxon>Pichiomycetes</taxon>
        <taxon>Pichiales</taxon>
        <taxon>Pichiaceae</taxon>
        <taxon>Ogataea</taxon>
    </lineage>
</organism>
<dbReference type="GO" id="GO:0000381">
    <property type="term" value="P:regulation of alternative mRNA splicing, via spliceosome"/>
    <property type="evidence" value="ECO:0007669"/>
    <property type="project" value="TreeGrafter"/>
</dbReference>
<dbReference type="PANTHER" id="PTHR15316">
    <property type="entry name" value="SPLICEOSOME ASSOCIATED PROTEIN 114/SWAP SPLICING FACTOR-RELATED"/>
    <property type="match status" value="1"/>
</dbReference>
<dbReference type="Proteomes" id="UP000769157">
    <property type="component" value="Unassembled WGS sequence"/>
</dbReference>
<dbReference type="PANTHER" id="PTHR15316:SF1">
    <property type="entry name" value="SPLICING FACTOR 3A SUBUNIT 1"/>
    <property type="match status" value="1"/>
</dbReference>
<dbReference type="Gene3D" id="1.10.10.790">
    <property type="entry name" value="Surp module"/>
    <property type="match status" value="2"/>
</dbReference>
<keyword evidence="4" id="KW-0677">Repeat</keyword>
<dbReference type="PROSITE" id="PS50128">
    <property type="entry name" value="SURP"/>
    <property type="match status" value="2"/>
</dbReference>
<feature type="domain" description="SURP motif" evidence="8">
    <location>
        <begin position="157"/>
        <end position="203"/>
    </location>
</feature>
<dbReference type="InterPro" id="IPR035967">
    <property type="entry name" value="SWAP/Surp_sf"/>
</dbReference>
<dbReference type="SMART" id="SM00648">
    <property type="entry name" value="SWAP"/>
    <property type="match status" value="2"/>
</dbReference>
<comment type="caution">
    <text evidence="9">The sequence shown here is derived from an EMBL/GenBank/DDBJ whole genome shotgun (WGS) entry which is preliminary data.</text>
</comment>
<keyword evidence="5" id="KW-0508">mRNA splicing</keyword>
<name>A0A9P8NYS6_9ASCO</name>
<dbReference type="Pfam" id="PF01805">
    <property type="entry name" value="Surp"/>
    <property type="match status" value="2"/>
</dbReference>
<feature type="compositionally biased region" description="Acidic residues" evidence="7">
    <location>
        <begin position="308"/>
        <end position="325"/>
    </location>
</feature>
<dbReference type="InterPro" id="IPR000061">
    <property type="entry name" value="Surp"/>
</dbReference>
<comment type="subcellular location">
    <subcellularLocation>
        <location evidence="1">Nucleus</location>
    </subcellularLocation>
</comment>
<evidence type="ECO:0000256" key="3">
    <source>
        <dbReference type="ARBA" id="ARBA00022728"/>
    </source>
</evidence>
<dbReference type="GO" id="GO:0071013">
    <property type="term" value="C:catalytic step 2 spliceosome"/>
    <property type="evidence" value="ECO:0007669"/>
    <property type="project" value="TreeGrafter"/>
</dbReference>
<reference evidence="9" key="1">
    <citation type="journal article" date="2021" name="Open Biol.">
        <title>Shared evolutionary footprints suggest mitochondrial oxidative damage underlies multiple complex I losses in fungi.</title>
        <authorList>
            <person name="Schikora-Tamarit M.A."/>
            <person name="Marcet-Houben M."/>
            <person name="Nosek J."/>
            <person name="Gabaldon T."/>
        </authorList>
    </citation>
    <scope>NUCLEOTIDE SEQUENCE</scope>
    <source>
        <strain evidence="9">CBS6075</strain>
    </source>
</reference>
<feature type="domain" description="SURP motif" evidence="8">
    <location>
        <begin position="71"/>
        <end position="115"/>
    </location>
</feature>
<evidence type="ECO:0000256" key="7">
    <source>
        <dbReference type="SAM" id="MobiDB-lite"/>
    </source>
</evidence>
<evidence type="ECO:0000313" key="9">
    <source>
        <dbReference type="EMBL" id="KAH3661990.1"/>
    </source>
</evidence>
<accession>A0A9P8NYS6</accession>
<keyword evidence="3" id="KW-0747">Spliceosome</keyword>
<dbReference type="SUPFAM" id="SSF109905">
    <property type="entry name" value="Surp module (SWAP domain)"/>
    <property type="match status" value="2"/>
</dbReference>
<evidence type="ECO:0000256" key="1">
    <source>
        <dbReference type="ARBA" id="ARBA00004123"/>
    </source>
</evidence>
<dbReference type="OrthoDB" id="447637at2759"/>